<sequence>MDTIRKRPAMPHEQCDKTPETNLVVKRDLPARPLDLLFPLDASAPDIPTPSSPDEARSLNSTPSPLFRRIAPRPRRLAAPASVGTPDWSLSAGAAVVLLGFAIAFGTYVTLTQRDAMQSRLRRIVSQNELRAASHHDRPTIGERTQELARTLREQIEALRSLDVADAAAIAGTAATPPANAHGGTVASSAPSLPSRSAPPASNKTSASQITAKPLAPPLPQPAPRARQVANTEPTRTRVVATTTPHDHKANAKPAKPANSECGAPSPCVETTAQSSRKPVKTTTAAPQQDVKPHTAAVRSVAAKAPAAPVPHTAPPPAVQAYVQPDIGPAVPPVSDNRQLFRQH</sequence>
<feature type="compositionally biased region" description="Basic and acidic residues" evidence="1">
    <location>
        <begin position="13"/>
        <end position="24"/>
    </location>
</feature>
<dbReference type="AlphaFoldDB" id="A0A7X1TIY4"/>
<feature type="transmembrane region" description="Helical" evidence="2">
    <location>
        <begin position="90"/>
        <end position="111"/>
    </location>
</feature>
<keyword evidence="2" id="KW-0812">Transmembrane</keyword>
<dbReference type="EMBL" id="WHNP01000038">
    <property type="protein sequence ID" value="MPW21162.1"/>
    <property type="molecule type" value="Genomic_DNA"/>
</dbReference>
<feature type="compositionally biased region" description="Low complexity" evidence="1">
    <location>
        <begin position="296"/>
        <end position="307"/>
    </location>
</feature>
<proteinExistence type="predicted"/>
<feature type="compositionally biased region" description="Low complexity" evidence="1">
    <location>
        <begin position="224"/>
        <end position="244"/>
    </location>
</feature>
<comment type="caution">
    <text evidence="3">The sequence shown here is derived from an EMBL/GenBank/DDBJ whole genome shotgun (WGS) entry which is preliminary data.</text>
</comment>
<reference evidence="3 4" key="1">
    <citation type="submission" date="2019-10" db="EMBL/GenBank/DDBJ databases">
        <title>Paraburkholderia sp. isolated from nodules of Mimosa pudica from Brazilian Atlantic Forest soils.</title>
        <authorList>
            <person name="Paulitsch F."/>
            <person name="Hungria M."/>
            <person name="Dall'Agnol R."/>
        </authorList>
    </citation>
    <scope>NUCLEOTIDE SEQUENCE [LARGE SCALE GENOMIC DNA]</scope>
    <source>
        <strain evidence="3 4">CNPSo 3157</strain>
    </source>
</reference>
<gene>
    <name evidence="3" type="ORF">GCT13_30865</name>
</gene>
<evidence type="ECO:0000313" key="3">
    <source>
        <dbReference type="EMBL" id="MPW21162.1"/>
    </source>
</evidence>
<feature type="region of interest" description="Disordered" evidence="1">
    <location>
        <begin position="175"/>
        <end position="344"/>
    </location>
</feature>
<keyword evidence="2" id="KW-1133">Transmembrane helix</keyword>
<dbReference type="RefSeq" id="WP_152764593.1">
    <property type="nucleotide sequence ID" value="NZ_WHNP01000038.1"/>
</dbReference>
<organism evidence="3 4">
    <name type="scientific">Paraburkholderia franconis</name>
    <dbReference type="NCBI Taxonomy" id="2654983"/>
    <lineage>
        <taxon>Bacteria</taxon>
        <taxon>Pseudomonadati</taxon>
        <taxon>Pseudomonadota</taxon>
        <taxon>Betaproteobacteria</taxon>
        <taxon>Burkholderiales</taxon>
        <taxon>Burkholderiaceae</taxon>
        <taxon>Paraburkholderia</taxon>
    </lineage>
</organism>
<accession>A0A7X1TIY4</accession>
<evidence type="ECO:0000256" key="1">
    <source>
        <dbReference type="SAM" id="MobiDB-lite"/>
    </source>
</evidence>
<feature type="compositionally biased region" description="Polar residues" evidence="1">
    <location>
        <begin position="269"/>
        <end position="287"/>
    </location>
</feature>
<keyword evidence="2" id="KW-0472">Membrane</keyword>
<name>A0A7X1TIY4_9BURK</name>
<keyword evidence="4" id="KW-1185">Reference proteome</keyword>
<protein>
    <submittedName>
        <fullName evidence="3">Uncharacterized protein</fullName>
    </submittedName>
</protein>
<dbReference type="Proteomes" id="UP000484381">
    <property type="component" value="Unassembled WGS sequence"/>
</dbReference>
<evidence type="ECO:0000313" key="4">
    <source>
        <dbReference type="Proteomes" id="UP000484381"/>
    </source>
</evidence>
<feature type="compositionally biased region" description="Low complexity" evidence="1">
    <location>
        <begin position="175"/>
        <end position="202"/>
    </location>
</feature>
<evidence type="ECO:0000256" key="2">
    <source>
        <dbReference type="SAM" id="Phobius"/>
    </source>
</evidence>
<feature type="region of interest" description="Disordered" evidence="1">
    <location>
        <begin position="42"/>
        <end position="68"/>
    </location>
</feature>
<feature type="compositionally biased region" description="Pro residues" evidence="1">
    <location>
        <begin position="308"/>
        <end position="318"/>
    </location>
</feature>
<feature type="region of interest" description="Disordered" evidence="1">
    <location>
        <begin position="1"/>
        <end position="24"/>
    </location>
</feature>